<feature type="domain" description="FAD-binding" evidence="5">
    <location>
        <begin position="4"/>
        <end position="142"/>
    </location>
</feature>
<evidence type="ECO:0000256" key="4">
    <source>
        <dbReference type="ARBA" id="ARBA00023002"/>
    </source>
</evidence>
<evidence type="ECO:0000256" key="1">
    <source>
        <dbReference type="ARBA" id="ARBA00007992"/>
    </source>
</evidence>
<dbReference type="InterPro" id="IPR002938">
    <property type="entry name" value="FAD-bd"/>
</dbReference>
<organism evidence="6 7">
    <name type="scientific">Linnemannia gamsii</name>
    <dbReference type="NCBI Taxonomy" id="64522"/>
    <lineage>
        <taxon>Eukaryota</taxon>
        <taxon>Fungi</taxon>
        <taxon>Fungi incertae sedis</taxon>
        <taxon>Mucoromycota</taxon>
        <taxon>Mortierellomycotina</taxon>
        <taxon>Mortierellomycetes</taxon>
        <taxon>Mortierellales</taxon>
        <taxon>Mortierellaceae</taxon>
        <taxon>Linnemannia</taxon>
    </lineage>
</organism>
<dbReference type="PANTHER" id="PTHR47356:SF2">
    <property type="entry name" value="FAD-BINDING DOMAIN-CONTAINING PROTEIN-RELATED"/>
    <property type="match status" value="1"/>
</dbReference>
<feature type="non-terminal residue" evidence="6">
    <location>
        <position position="145"/>
    </location>
</feature>
<gene>
    <name evidence="6" type="ORF">BGZ96_002120</name>
</gene>
<reference evidence="6 7" key="1">
    <citation type="journal article" date="2020" name="Fungal Divers.">
        <title>Resolving the Mortierellaceae phylogeny through synthesis of multi-gene phylogenetics and phylogenomics.</title>
        <authorList>
            <person name="Vandepol N."/>
            <person name="Liber J."/>
            <person name="Desiro A."/>
            <person name="Na H."/>
            <person name="Kennedy M."/>
            <person name="Barry K."/>
            <person name="Grigoriev I.V."/>
            <person name="Miller A.N."/>
            <person name="O'Donnell K."/>
            <person name="Stajich J.E."/>
            <person name="Bonito G."/>
        </authorList>
    </citation>
    <scope>NUCLEOTIDE SEQUENCE [LARGE SCALE GENOMIC DNA]</scope>
    <source>
        <strain evidence="6 7">AD045</strain>
    </source>
</reference>
<dbReference type="SUPFAM" id="SSF51905">
    <property type="entry name" value="FAD/NAD(P)-binding domain"/>
    <property type="match status" value="1"/>
</dbReference>
<accession>A0ABQ7KAZ5</accession>
<dbReference type="InterPro" id="IPR050562">
    <property type="entry name" value="FAD_mOase_fung"/>
</dbReference>
<evidence type="ECO:0000256" key="2">
    <source>
        <dbReference type="ARBA" id="ARBA00022630"/>
    </source>
</evidence>
<keyword evidence="7" id="KW-1185">Reference proteome</keyword>
<dbReference type="Gene3D" id="3.50.50.60">
    <property type="entry name" value="FAD/NAD(P)-binding domain"/>
    <property type="match status" value="1"/>
</dbReference>
<comment type="caution">
    <text evidence="6">The sequence shown here is derived from an EMBL/GenBank/DDBJ whole genome shotgun (WGS) entry which is preliminary data.</text>
</comment>
<evidence type="ECO:0000256" key="3">
    <source>
        <dbReference type="ARBA" id="ARBA00022827"/>
    </source>
</evidence>
<dbReference type="InterPro" id="IPR036188">
    <property type="entry name" value="FAD/NAD-bd_sf"/>
</dbReference>
<keyword evidence="3" id="KW-0274">FAD</keyword>
<evidence type="ECO:0000313" key="6">
    <source>
        <dbReference type="EMBL" id="KAG0293897.1"/>
    </source>
</evidence>
<dbReference type="Pfam" id="PF01494">
    <property type="entry name" value="FAD_binding_3"/>
    <property type="match status" value="1"/>
</dbReference>
<proteinExistence type="inferred from homology"/>
<keyword evidence="4" id="KW-0560">Oxidoreductase</keyword>
<dbReference type="EMBL" id="JAAAIM010000139">
    <property type="protein sequence ID" value="KAG0293897.1"/>
    <property type="molecule type" value="Genomic_DNA"/>
</dbReference>
<name>A0ABQ7KAZ5_9FUNG</name>
<evidence type="ECO:0000259" key="5">
    <source>
        <dbReference type="Pfam" id="PF01494"/>
    </source>
</evidence>
<dbReference type="Proteomes" id="UP001194696">
    <property type="component" value="Unassembled WGS sequence"/>
</dbReference>
<keyword evidence="2" id="KW-0285">Flavoprotein</keyword>
<protein>
    <recommendedName>
        <fullName evidence="5">FAD-binding domain-containing protein</fullName>
    </recommendedName>
</protein>
<comment type="similarity">
    <text evidence="1">Belongs to the paxM FAD-dependent monooxygenase family.</text>
</comment>
<evidence type="ECO:0000313" key="7">
    <source>
        <dbReference type="Proteomes" id="UP001194696"/>
    </source>
</evidence>
<sequence length="145" mass="15577">MPGKVSVTIVGGGIGGLSLANMFEHAGINYVILEKSSTIKALGSSLGLDASSLTVMEQLGLLDDFYKASKPVRQFNFYNEAIESTGIVDFSCMTDIGGYPAVILDRPAFYDILMKNLPKSKILYGKRVTEIEQDDNGATVRCADG</sequence>
<dbReference type="PANTHER" id="PTHR47356">
    <property type="entry name" value="FAD-DEPENDENT MONOOXYGENASE ASQG-RELATED"/>
    <property type="match status" value="1"/>
</dbReference>